<keyword evidence="4" id="KW-1185">Reference proteome</keyword>
<sequence length="255" mass="28973">MVLAHLRVTGGNSQGVVQTNDPKETLAIEKVKLEAMKLKLQYELTERDNAKIKFQFEEQRREEERHERALERQHELHLLQLKASPVAPQTSEPVNFDARSLQIVLGRLRDAHLTINLAKTTFGGAVVTYLGHEVGRGRVRPKSANVDAILAYPVPHTKKALMRFLGMAGFYRRYCPNFSAVVAPLTRLTSSKVTYMWTADCKASFNQLKTYLAHGPVLSLVRLPRESSAFTPFRRFRRYFFEQAFEAGRASPACI</sequence>
<proteinExistence type="predicted"/>
<keyword evidence="2" id="KW-0175">Coiled coil</keyword>
<dbReference type="GO" id="GO:0003964">
    <property type="term" value="F:RNA-directed DNA polymerase activity"/>
    <property type="evidence" value="ECO:0007669"/>
    <property type="project" value="UniProtKB-EC"/>
</dbReference>
<dbReference type="InterPro" id="IPR051320">
    <property type="entry name" value="Viral_Replic_Matur_Polypro"/>
</dbReference>
<gene>
    <name evidence="3" type="ORF">Pcinc_002061</name>
</gene>
<reference evidence="3" key="1">
    <citation type="submission" date="2023-10" db="EMBL/GenBank/DDBJ databases">
        <title>Genome assemblies of two species of porcelain crab, Petrolisthes cinctipes and Petrolisthes manimaculis (Anomura: Porcellanidae).</title>
        <authorList>
            <person name="Angst P."/>
        </authorList>
    </citation>
    <scope>NUCLEOTIDE SEQUENCE</scope>
    <source>
        <strain evidence="3">PB745_01</strain>
        <tissue evidence="3">Gill</tissue>
    </source>
</reference>
<evidence type="ECO:0000256" key="2">
    <source>
        <dbReference type="SAM" id="Coils"/>
    </source>
</evidence>
<accession>A0AAE1GQN9</accession>
<dbReference type="InterPro" id="IPR043128">
    <property type="entry name" value="Rev_trsase/Diguanyl_cyclase"/>
</dbReference>
<dbReference type="AlphaFoldDB" id="A0AAE1GQN9"/>
<dbReference type="PANTHER" id="PTHR33064:SF29">
    <property type="entry name" value="PEPTIDASE A2 DOMAIN-CONTAINING PROTEIN-RELATED"/>
    <property type="match status" value="1"/>
</dbReference>
<evidence type="ECO:0000313" key="4">
    <source>
        <dbReference type="Proteomes" id="UP001286313"/>
    </source>
</evidence>
<dbReference type="EC" id="2.7.7.49" evidence="1"/>
<dbReference type="Proteomes" id="UP001286313">
    <property type="component" value="Unassembled WGS sequence"/>
</dbReference>
<dbReference type="EMBL" id="JAWQEG010000140">
    <property type="protein sequence ID" value="KAK3894153.1"/>
    <property type="molecule type" value="Genomic_DNA"/>
</dbReference>
<feature type="coiled-coil region" evidence="2">
    <location>
        <begin position="28"/>
        <end position="76"/>
    </location>
</feature>
<protein>
    <recommendedName>
        <fullName evidence="1">RNA-directed DNA polymerase</fullName>
        <ecNumber evidence="1">2.7.7.49</ecNumber>
    </recommendedName>
</protein>
<dbReference type="PANTHER" id="PTHR33064">
    <property type="entry name" value="POL PROTEIN"/>
    <property type="match status" value="1"/>
</dbReference>
<dbReference type="FunFam" id="3.30.70.270:FF:000020">
    <property type="entry name" value="Transposon Tf2-6 polyprotein-like Protein"/>
    <property type="match status" value="1"/>
</dbReference>
<dbReference type="InterPro" id="IPR043502">
    <property type="entry name" value="DNA/RNA_pol_sf"/>
</dbReference>
<organism evidence="3 4">
    <name type="scientific">Petrolisthes cinctipes</name>
    <name type="common">Flat porcelain crab</name>
    <dbReference type="NCBI Taxonomy" id="88211"/>
    <lineage>
        <taxon>Eukaryota</taxon>
        <taxon>Metazoa</taxon>
        <taxon>Ecdysozoa</taxon>
        <taxon>Arthropoda</taxon>
        <taxon>Crustacea</taxon>
        <taxon>Multicrustacea</taxon>
        <taxon>Malacostraca</taxon>
        <taxon>Eumalacostraca</taxon>
        <taxon>Eucarida</taxon>
        <taxon>Decapoda</taxon>
        <taxon>Pleocyemata</taxon>
        <taxon>Anomura</taxon>
        <taxon>Galatheoidea</taxon>
        <taxon>Porcellanidae</taxon>
        <taxon>Petrolisthes</taxon>
    </lineage>
</organism>
<name>A0AAE1GQN9_PETCI</name>
<evidence type="ECO:0000256" key="1">
    <source>
        <dbReference type="ARBA" id="ARBA00012493"/>
    </source>
</evidence>
<dbReference type="Gene3D" id="3.30.70.270">
    <property type="match status" value="2"/>
</dbReference>
<comment type="caution">
    <text evidence="3">The sequence shown here is derived from an EMBL/GenBank/DDBJ whole genome shotgun (WGS) entry which is preliminary data.</text>
</comment>
<dbReference type="SUPFAM" id="SSF56672">
    <property type="entry name" value="DNA/RNA polymerases"/>
    <property type="match status" value="1"/>
</dbReference>
<evidence type="ECO:0000313" key="3">
    <source>
        <dbReference type="EMBL" id="KAK3894153.1"/>
    </source>
</evidence>